<dbReference type="FunFam" id="1.10.1370.30:FF:000004">
    <property type="entry name" value="Angiotensin-converting enzyme"/>
    <property type="match status" value="1"/>
</dbReference>
<comment type="similarity">
    <text evidence="1 18 19">Belongs to the peptidase M2 family.</text>
</comment>
<dbReference type="GO" id="GO:0008241">
    <property type="term" value="F:peptidyl-dipeptidase activity"/>
    <property type="evidence" value="ECO:0007669"/>
    <property type="project" value="UniProtKB-EC"/>
</dbReference>
<evidence type="ECO:0000256" key="17">
    <source>
        <dbReference type="PIRSR" id="PIRSR601548-8"/>
    </source>
</evidence>
<feature type="disulfide bond" evidence="16">
    <location>
        <begin position="506"/>
        <end position="518"/>
    </location>
</feature>
<evidence type="ECO:0000256" key="19">
    <source>
        <dbReference type="RuleBase" id="RU361144"/>
    </source>
</evidence>
<dbReference type="GO" id="GO:0046872">
    <property type="term" value="F:metal ion binding"/>
    <property type="evidence" value="ECO:0007669"/>
    <property type="project" value="UniProtKB-KW"/>
</dbReference>
<dbReference type="Pfam" id="PF01401">
    <property type="entry name" value="Peptidase_M2"/>
    <property type="match status" value="1"/>
</dbReference>
<dbReference type="PRINTS" id="PR00791">
    <property type="entry name" value="PEPDIPTASEA"/>
</dbReference>
<evidence type="ECO:0000256" key="15">
    <source>
        <dbReference type="PIRSR" id="PIRSR601548-3"/>
    </source>
</evidence>
<evidence type="ECO:0000313" key="22">
    <source>
        <dbReference type="Proteomes" id="UP000245119"/>
    </source>
</evidence>
<evidence type="ECO:0000256" key="5">
    <source>
        <dbReference type="ARBA" id="ARBA00022729"/>
    </source>
</evidence>
<keyword evidence="8 19" id="KW-0482">Metalloprotease</keyword>
<sequence length="594" mass="68806">MRQWLAVSALLSLVAGNVVGAGRHPKQTFSSGERRLLRNLVTLLKNDPDLAHDVSADDGDSQEEMAEKWMMKTNKELIEWNRAGSLANWEFVTNFTDETRQKMLSVESNRSRWYQSALSEGKQFETNHFRPDLRRQIEMFVFNSESDDPAVEDEIRAIQSEMETIYSTAKVCFPEDKGGAARKGKNKCLSLEPDLVSIMAQSRNPILLLIYWANWRDVSGRPIRRLYERFVELLNVGAKQNGNMWAQNWENIYSLVVPYPEVDRDFSSADRIIQRKYDVMGLFRLAEDFFVSIDLFNMTKIFWEKSMLVKPPNRDVQCHASAEDMFAPGDFRIKMCTEVSESYLETIHHEMGHVEYFMAYSHLPPLYRDGANCAFHEAIGDTIALSVMSRTHQRVLGLDTTQPGADDYKRSINDLMKMALYKIGFLPFGLLVDRWRWNVFSNVTKLDNLNRDWWQLRLDLQGVRSPIPRSEDDFDPGSKFHIPSNSPYICYFVSTVVQFQFYKAMCEASGHEGSLHECDFYRSPPAGRLLKRLLELGASRPWQEALQKMTGSREISASALLEYFRPLEKWLKFNNDLYNEKLGWKGAKINWKSE</sequence>
<keyword evidence="4 15" id="KW-0479">Metal-binding</keyword>
<keyword evidence="5 20" id="KW-0732">Signal</keyword>
<dbReference type="Gene3D" id="1.10.1370.30">
    <property type="match status" value="1"/>
</dbReference>
<dbReference type="CDD" id="cd06461">
    <property type="entry name" value="M2_ACE"/>
    <property type="match status" value="1"/>
</dbReference>
<feature type="binding site" evidence="17">
    <location>
        <position position="353"/>
    </location>
    <ligand>
        <name>Zn(2+)</name>
        <dbReference type="ChEBI" id="CHEBI:29105"/>
        <label>2</label>
        <note>catalytic</note>
    </ligand>
</feature>
<evidence type="ECO:0000256" key="18">
    <source>
        <dbReference type="PROSITE-ProRule" id="PRU01355"/>
    </source>
</evidence>
<evidence type="ECO:0000256" key="9">
    <source>
        <dbReference type="ARBA" id="ARBA00023157"/>
    </source>
</evidence>
<evidence type="ECO:0000256" key="13">
    <source>
        <dbReference type="PIRSR" id="PIRSR601548-1"/>
    </source>
</evidence>
<dbReference type="EC" id="3.4.-.-" evidence="19"/>
<feature type="chain" id="PRO_5015605868" description="Angiotensin-converting enzyme" evidence="20">
    <location>
        <begin position="17"/>
        <end position="594"/>
    </location>
</feature>
<dbReference type="PANTHER" id="PTHR10514">
    <property type="entry name" value="ANGIOTENSIN-CONVERTING ENZYME"/>
    <property type="match status" value="1"/>
</dbReference>
<evidence type="ECO:0000256" key="12">
    <source>
        <dbReference type="ARBA" id="ARBA00039858"/>
    </source>
</evidence>
<name>A0A2T7PQM1_POMCA</name>
<protein>
    <recommendedName>
        <fullName evidence="12 19">Angiotensin-converting enzyme</fullName>
        <ecNumber evidence="19">3.4.-.-</ecNumber>
    </recommendedName>
</protein>
<evidence type="ECO:0000256" key="14">
    <source>
        <dbReference type="PIRSR" id="PIRSR601548-11"/>
    </source>
</evidence>
<keyword evidence="7 15" id="KW-0862">Zinc</keyword>
<feature type="disulfide bond" evidence="16 18">
    <location>
        <begin position="318"/>
        <end position="336"/>
    </location>
</feature>
<dbReference type="GO" id="GO:0006508">
    <property type="term" value="P:proteolysis"/>
    <property type="evidence" value="ECO:0007669"/>
    <property type="project" value="UniProtKB-KW"/>
</dbReference>
<comment type="caution">
    <text evidence="21">The sequence shown here is derived from an EMBL/GenBank/DDBJ whole genome shotgun (WGS) entry which is preliminary data.</text>
</comment>
<keyword evidence="3 19" id="KW-0645">Protease</keyword>
<accession>A0A2T7PQM1</accession>
<feature type="binding site" evidence="15">
    <location>
        <position position="377"/>
    </location>
    <ligand>
        <name>Zn(2+)</name>
        <dbReference type="ChEBI" id="CHEBI:29105"/>
        <label>1</label>
        <note>catalytic</note>
    </ligand>
</feature>
<comment type="cofactor">
    <cofactor evidence="19">
        <name>Zn(2+)</name>
        <dbReference type="ChEBI" id="CHEBI:29105"/>
    </cofactor>
    <text evidence="19">Binds 1 zinc ion per subunit.</text>
</comment>
<dbReference type="PANTHER" id="PTHR10514:SF27">
    <property type="entry name" value="ANGIOTENSIN-CONVERTING ENZYME"/>
    <property type="match status" value="1"/>
</dbReference>
<comment type="caution">
    <text evidence="18">Lacks conserved residue(s) required for the propagation of feature annotation.</text>
</comment>
<evidence type="ECO:0000256" key="20">
    <source>
        <dbReference type="SAM" id="SignalP"/>
    </source>
</evidence>
<evidence type="ECO:0000256" key="4">
    <source>
        <dbReference type="ARBA" id="ARBA00022723"/>
    </source>
</evidence>
<feature type="binding site" evidence="15">
    <location>
        <position position="353"/>
    </location>
    <ligand>
        <name>Zn(2+)</name>
        <dbReference type="ChEBI" id="CHEBI:29105"/>
        <label>1</label>
        <note>catalytic</note>
    </ligand>
</feature>
<feature type="signal peptide" evidence="20">
    <location>
        <begin position="1"/>
        <end position="16"/>
    </location>
</feature>
<evidence type="ECO:0000256" key="11">
    <source>
        <dbReference type="ARBA" id="ARBA00036868"/>
    </source>
</evidence>
<proteinExistence type="inferred from homology"/>
<dbReference type="InterPro" id="IPR001548">
    <property type="entry name" value="Peptidase_M2"/>
</dbReference>
<keyword evidence="9 16" id="KW-1015">Disulfide bond</keyword>
<evidence type="ECO:0000256" key="16">
    <source>
        <dbReference type="PIRSR" id="PIRSR601548-4"/>
    </source>
</evidence>
<organism evidence="21 22">
    <name type="scientific">Pomacea canaliculata</name>
    <name type="common">Golden apple snail</name>
    <dbReference type="NCBI Taxonomy" id="400727"/>
    <lineage>
        <taxon>Eukaryota</taxon>
        <taxon>Metazoa</taxon>
        <taxon>Spiralia</taxon>
        <taxon>Lophotrochozoa</taxon>
        <taxon>Mollusca</taxon>
        <taxon>Gastropoda</taxon>
        <taxon>Caenogastropoda</taxon>
        <taxon>Architaenioglossa</taxon>
        <taxon>Ampullarioidea</taxon>
        <taxon>Ampullariidae</taxon>
        <taxon>Pomacea</taxon>
    </lineage>
</organism>
<keyword evidence="10 19" id="KW-0325">Glycoprotein</keyword>
<dbReference type="PROSITE" id="PS52011">
    <property type="entry name" value="PEPTIDASE_M2"/>
    <property type="match status" value="2"/>
</dbReference>
<evidence type="ECO:0000256" key="7">
    <source>
        <dbReference type="ARBA" id="ARBA00022833"/>
    </source>
</evidence>
<gene>
    <name evidence="21" type="ORF">C0Q70_02686</name>
</gene>
<feature type="binding site" evidence="15">
    <location>
        <position position="349"/>
    </location>
    <ligand>
        <name>Zn(2+)</name>
        <dbReference type="ChEBI" id="CHEBI:29105"/>
        <label>1</label>
        <note>catalytic</note>
    </ligand>
</feature>
<feature type="active site" description="Proton donor 2" evidence="14">
    <location>
        <position position="481"/>
    </location>
</feature>
<evidence type="ECO:0000256" key="6">
    <source>
        <dbReference type="ARBA" id="ARBA00022801"/>
    </source>
</evidence>
<keyword evidence="2 19" id="KW-0121">Carboxypeptidase</keyword>
<dbReference type="GO" id="GO:0005886">
    <property type="term" value="C:plasma membrane"/>
    <property type="evidence" value="ECO:0007669"/>
    <property type="project" value="TreeGrafter"/>
</dbReference>
<evidence type="ECO:0000313" key="21">
    <source>
        <dbReference type="EMBL" id="PVD35723.1"/>
    </source>
</evidence>
<feature type="active site" description="Proton acceptor 1" evidence="13">
    <location>
        <position position="350"/>
    </location>
</feature>
<evidence type="ECO:0000256" key="1">
    <source>
        <dbReference type="ARBA" id="ARBA00008139"/>
    </source>
</evidence>
<evidence type="ECO:0000256" key="10">
    <source>
        <dbReference type="ARBA" id="ARBA00023180"/>
    </source>
</evidence>
<evidence type="ECO:0000256" key="2">
    <source>
        <dbReference type="ARBA" id="ARBA00022645"/>
    </source>
</evidence>
<feature type="active site" description="Proton donor 1" evidence="13">
    <location>
        <position position="481"/>
    </location>
</feature>
<dbReference type="SUPFAM" id="SSF55486">
    <property type="entry name" value="Metalloproteases ('zincins'), catalytic domain"/>
    <property type="match status" value="1"/>
</dbReference>
<feature type="binding site" evidence="17">
    <location>
        <position position="377"/>
    </location>
    <ligand>
        <name>Zn(2+)</name>
        <dbReference type="ChEBI" id="CHEBI:29105"/>
        <label>2</label>
        <note>catalytic</note>
    </ligand>
</feature>
<feature type="active site" description="Proton acceptor 2" evidence="14">
    <location>
        <position position="350"/>
    </location>
</feature>
<dbReference type="AlphaFoldDB" id="A0A2T7PQM1"/>
<keyword evidence="6 19" id="KW-0378">Hydrolase</keyword>
<reference evidence="21 22" key="1">
    <citation type="submission" date="2018-04" db="EMBL/GenBank/DDBJ databases">
        <title>The genome of golden apple snail Pomacea canaliculata provides insight into stress tolerance and invasive adaptation.</title>
        <authorList>
            <person name="Liu C."/>
            <person name="Liu B."/>
            <person name="Ren Y."/>
            <person name="Zhang Y."/>
            <person name="Wang H."/>
            <person name="Li S."/>
            <person name="Jiang F."/>
            <person name="Yin L."/>
            <person name="Zhang G."/>
            <person name="Qian W."/>
            <person name="Fan W."/>
        </authorList>
    </citation>
    <scope>NUCLEOTIDE SEQUENCE [LARGE SCALE GENOMIC DNA]</scope>
    <source>
        <strain evidence="21">SZHN2017</strain>
        <tissue evidence="21">Muscle</tissue>
    </source>
</reference>
<feature type="binding site" evidence="17">
    <location>
        <position position="349"/>
    </location>
    <ligand>
        <name>Zn(2+)</name>
        <dbReference type="ChEBI" id="CHEBI:29105"/>
        <label>2</label>
        <note>catalytic</note>
    </ligand>
</feature>
<evidence type="ECO:0000256" key="8">
    <source>
        <dbReference type="ARBA" id="ARBA00023049"/>
    </source>
</evidence>
<dbReference type="OrthoDB" id="10029630at2759"/>
<keyword evidence="22" id="KW-1185">Reference proteome</keyword>
<dbReference type="GO" id="GO:0004180">
    <property type="term" value="F:carboxypeptidase activity"/>
    <property type="evidence" value="ECO:0007669"/>
    <property type="project" value="UniProtKB-KW"/>
</dbReference>
<comment type="catalytic activity">
    <reaction evidence="11">
        <text>Release of a C-terminal dipeptide, oligopeptide-|-Xaa-Yaa, when Xaa is not Pro, and Yaa is neither Asp nor Glu. Thus, conversion of angiotensin I to angiotensin II, with increase in vasoconstrictor activity, but no action on angiotensin II.</text>
        <dbReference type="EC" id="3.4.15.1"/>
    </reaction>
</comment>
<dbReference type="GO" id="GO:0008237">
    <property type="term" value="F:metallopeptidase activity"/>
    <property type="evidence" value="ECO:0007669"/>
    <property type="project" value="UniProtKB-KW"/>
</dbReference>
<dbReference type="EMBL" id="PZQS01000002">
    <property type="protein sequence ID" value="PVD35723.1"/>
    <property type="molecule type" value="Genomic_DNA"/>
</dbReference>
<dbReference type="Proteomes" id="UP000245119">
    <property type="component" value="Linkage Group LG2"/>
</dbReference>
<evidence type="ECO:0000256" key="3">
    <source>
        <dbReference type="ARBA" id="ARBA00022670"/>
    </source>
</evidence>